<evidence type="ECO:0000259" key="2">
    <source>
        <dbReference type="Pfam" id="PF13439"/>
    </source>
</evidence>
<accession>A0A0F8H4N2</accession>
<dbReference type="Proteomes" id="UP000034424">
    <property type="component" value="Unassembled WGS sequence"/>
</dbReference>
<name>A0A0F8H4N2_METMZ</name>
<evidence type="ECO:0000313" key="6">
    <source>
        <dbReference type="Proteomes" id="UP000034597"/>
    </source>
</evidence>
<feature type="domain" description="Glycosyl transferase family 1" evidence="1">
    <location>
        <begin position="196"/>
        <end position="349"/>
    </location>
</feature>
<proteinExistence type="predicted"/>
<comment type="caution">
    <text evidence="4">The sequence shown here is derived from an EMBL/GenBank/DDBJ whole genome shotgun (WGS) entry which is preliminary data.</text>
</comment>
<dbReference type="PANTHER" id="PTHR12526">
    <property type="entry name" value="GLYCOSYLTRANSFERASE"/>
    <property type="match status" value="1"/>
</dbReference>
<organism evidence="4 5">
    <name type="scientific">Methanosarcina mazei</name>
    <name type="common">Methanosarcina frisia</name>
    <dbReference type="NCBI Taxonomy" id="2209"/>
    <lineage>
        <taxon>Archaea</taxon>
        <taxon>Methanobacteriati</taxon>
        <taxon>Methanobacteriota</taxon>
        <taxon>Stenosarchaea group</taxon>
        <taxon>Methanomicrobia</taxon>
        <taxon>Methanosarcinales</taxon>
        <taxon>Methanosarcinaceae</taxon>
        <taxon>Methanosarcina</taxon>
    </lineage>
</organism>
<dbReference type="GO" id="GO:0016757">
    <property type="term" value="F:glycosyltransferase activity"/>
    <property type="evidence" value="ECO:0007669"/>
    <property type="project" value="InterPro"/>
</dbReference>
<dbReference type="Gene3D" id="3.40.50.2000">
    <property type="entry name" value="Glycogen Phosphorylase B"/>
    <property type="match status" value="2"/>
</dbReference>
<reference evidence="5 6" key="1">
    <citation type="journal article" date="2015" name="ISME J.">
        <title>Genomic and phenotypic differentiation among Methanosarcina mazei populations from Columbia River sediment.</title>
        <authorList>
            <person name="Youngblut N.D."/>
            <person name="Wirth J.S."/>
            <person name="Henriksen J.R."/>
            <person name="Smith M."/>
            <person name="Simon H."/>
            <person name="Metcalf W.W."/>
            <person name="Whitaker R.J."/>
        </authorList>
    </citation>
    <scope>NUCLEOTIDE SEQUENCE [LARGE SCALE GENOMIC DNA]</scope>
    <source>
        <strain evidence="3 6">2.F.T.0.2</strain>
        <strain evidence="4 5">3.F.T.2.1</strain>
    </source>
</reference>
<dbReference type="Pfam" id="PF13439">
    <property type="entry name" value="Glyco_transf_4"/>
    <property type="match status" value="1"/>
</dbReference>
<evidence type="ECO:0000313" key="3">
    <source>
        <dbReference type="EMBL" id="KKG02309.1"/>
    </source>
</evidence>
<dbReference type="PATRIC" id="fig|2209.60.peg.3155"/>
<dbReference type="CDD" id="cd03811">
    <property type="entry name" value="GT4_GT28_WabH-like"/>
    <property type="match status" value="1"/>
</dbReference>
<dbReference type="InterPro" id="IPR028098">
    <property type="entry name" value="Glyco_trans_4-like_N"/>
</dbReference>
<gene>
    <name evidence="3" type="ORF">DU40_14635</name>
    <name evidence="4" type="ORF">DU67_03995</name>
</gene>
<evidence type="ECO:0008006" key="7">
    <source>
        <dbReference type="Google" id="ProtNLM"/>
    </source>
</evidence>
<dbReference type="Proteomes" id="UP000034597">
    <property type="component" value="Unassembled WGS sequence"/>
</dbReference>
<evidence type="ECO:0000313" key="4">
    <source>
        <dbReference type="EMBL" id="KKG61854.1"/>
    </source>
</evidence>
<dbReference type="Pfam" id="PF00534">
    <property type="entry name" value="Glycos_transf_1"/>
    <property type="match status" value="1"/>
</dbReference>
<feature type="domain" description="Glycosyltransferase subfamily 4-like N-terminal" evidence="2">
    <location>
        <begin position="17"/>
        <end position="180"/>
    </location>
</feature>
<dbReference type="EMBL" id="JJPL01000119">
    <property type="protein sequence ID" value="KKG61854.1"/>
    <property type="molecule type" value="Genomic_DNA"/>
</dbReference>
<dbReference type="AlphaFoldDB" id="A0A0F8H4N2"/>
<evidence type="ECO:0000313" key="5">
    <source>
        <dbReference type="Proteomes" id="UP000034424"/>
    </source>
</evidence>
<sequence>MFLLTKLLMLITSLAGGGAERVASELSLNLSPNIDRQIVILTNDVSYPSNKPPLSINIKFRRPLALSVFCAFLKGTITYRKIIREKKPQFSLSFLALDNLINIASCYGNPETKIIISVHTSLSMKYNNSLKNRVIKYVLLNVYKRANLIIAVSEGVKEELICDFNISPDKVKVLYNPVDIWNVKKLAEKEIEGNSWLDKDVPVIINMGRLTKAKGQWHLIRAFSEIRKHRRCKLVIIGYGELKEYLESLVEQLNLSNDVVFLGWQNNPYKYISRASVFVLSSLWEALPYALTEAMACGCPVISTDCKYGPREILDDNVYGVLIPPMDGEFHGALEPLSTSEKCLSRAIKNFVDNPKLMEFYAQKSQERAKDFAVEKCVKEYEKIFNCLYGDI</sequence>
<dbReference type="InterPro" id="IPR001296">
    <property type="entry name" value="Glyco_trans_1"/>
</dbReference>
<dbReference type="EMBL" id="JJOT01000062">
    <property type="protein sequence ID" value="KKG02309.1"/>
    <property type="molecule type" value="Genomic_DNA"/>
</dbReference>
<dbReference type="PANTHER" id="PTHR12526:SF630">
    <property type="entry name" value="GLYCOSYLTRANSFERASE"/>
    <property type="match status" value="1"/>
</dbReference>
<dbReference type="SUPFAM" id="SSF53756">
    <property type="entry name" value="UDP-Glycosyltransferase/glycogen phosphorylase"/>
    <property type="match status" value="1"/>
</dbReference>
<evidence type="ECO:0000259" key="1">
    <source>
        <dbReference type="Pfam" id="PF00534"/>
    </source>
</evidence>
<protein>
    <recommendedName>
        <fullName evidence="7">Glycosyltransferase</fullName>
    </recommendedName>
</protein>